<keyword evidence="12 14" id="KW-0456">Lyase</keyword>
<sequence length="225" mass="25344">MASSAPAAVPKPKRQASTLNKSYLVLYNVASAAAWSVVLGRTVSLLGQQGPQAVYPGVGEWTKWTQTAAAMEILHSLFGVVRAPLLTTLAQVASRLLLVWPIVDVFPYLALQPWYSSMLIAWSVTEVIRYSFFALSISGFQPWFLTWLRYSTFYVLYPIGITSECNLIWRAIEPARQLDRAYPWAIYGILLIYVPGTCSFILFTHMMSQRRKTMRNHKAQSGKSQ</sequence>
<evidence type="ECO:0000256" key="14">
    <source>
        <dbReference type="RuleBase" id="RU363109"/>
    </source>
</evidence>
<feature type="transmembrane region" description="Helical" evidence="14">
    <location>
        <begin position="152"/>
        <end position="172"/>
    </location>
</feature>
<proteinExistence type="inferred from homology"/>
<dbReference type="AlphaFoldDB" id="A0A9P9JIB6"/>
<keyword evidence="14" id="KW-0256">Endoplasmic reticulum</keyword>
<keyword evidence="11 14" id="KW-0275">Fatty acid biosynthesis</keyword>
<dbReference type="OrthoDB" id="46988at2759"/>
<dbReference type="GO" id="GO:0042761">
    <property type="term" value="P:very long-chain fatty acid biosynthetic process"/>
    <property type="evidence" value="ECO:0007669"/>
    <property type="project" value="TreeGrafter"/>
</dbReference>
<dbReference type="EMBL" id="JAGMUU010000001">
    <property type="protein sequence ID" value="KAH7162506.1"/>
    <property type="molecule type" value="Genomic_DNA"/>
</dbReference>
<dbReference type="GO" id="GO:0102158">
    <property type="term" value="F:very-long-chain (3R)-3-hydroxyacyl-CoA dehydratase activity"/>
    <property type="evidence" value="ECO:0007669"/>
    <property type="project" value="UniProtKB-EC"/>
</dbReference>
<dbReference type="GO" id="GO:0030497">
    <property type="term" value="P:fatty acid elongation"/>
    <property type="evidence" value="ECO:0007669"/>
    <property type="project" value="TreeGrafter"/>
</dbReference>
<evidence type="ECO:0000256" key="2">
    <source>
        <dbReference type="ARBA" id="ARBA00005194"/>
    </source>
</evidence>
<evidence type="ECO:0000256" key="8">
    <source>
        <dbReference type="ARBA" id="ARBA00022989"/>
    </source>
</evidence>
<organism evidence="15 16">
    <name type="scientific">Dactylonectria estremocensis</name>
    <dbReference type="NCBI Taxonomy" id="1079267"/>
    <lineage>
        <taxon>Eukaryota</taxon>
        <taxon>Fungi</taxon>
        <taxon>Dikarya</taxon>
        <taxon>Ascomycota</taxon>
        <taxon>Pezizomycotina</taxon>
        <taxon>Sordariomycetes</taxon>
        <taxon>Hypocreomycetidae</taxon>
        <taxon>Hypocreales</taxon>
        <taxon>Nectriaceae</taxon>
        <taxon>Dactylonectria</taxon>
    </lineage>
</organism>
<evidence type="ECO:0000256" key="12">
    <source>
        <dbReference type="ARBA" id="ARBA00023239"/>
    </source>
</evidence>
<evidence type="ECO:0000256" key="3">
    <source>
        <dbReference type="ARBA" id="ARBA00007811"/>
    </source>
</evidence>
<keyword evidence="9 14" id="KW-0443">Lipid metabolism</keyword>
<comment type="pathway">
    <text evidence="2 14">Lipid metabolism; fatty acid biosynthesis.</text>
</comment>
<evidence type="ECO:0000256" key="11">
    <source>
        <dbReference type="ARBA" id="ARBA00023160"/>
    </source>
</evidence>
<protein>
    <recommendedName>
        <fullName evidence="4 14">Very-long-chain (3R)-3-hydroxyacyl-CoA dehydratase</fullName>
        <ecNumber evidence="4 14">4.2.1.134</ecNumber>
    </recommendedName>
</protein>
<name>A0A9P9JIB6_9HYPO</name>
<dbReference type="EC" id="4.2.1.134" evidence="4 14"/>
<comment type="subcellular location">
    <subcellularLocation>
        <location evidence="14">Endoplasmic reticulum membrane</location>
        <topology evidence="14">Multi-pass membrane protein</topology>
    </subcellularLocation>
    <subcellularLocation>
        <location evidence="1">Membrane</location>
        <topology evidence="1">Multi-pass membrane protein</topology>
    </subcellularLocation>
</comment>
<keyword evidence="7 14" id="KW-0276">Fatty acid metabolism</keyword>
<evidence type="ECO:0000256" key="10">
    <source>
        <dbReference type="ARBA" id="ARBA00023136"/>
    </source>
</evidence>
<feature type="transmembrane region" description="Helical" evidence="14">
    <location>
        <begin position="23"/>
        <end position="44"/>
    </location>
</feature>
<evidence type="ECO:0000256" key="6">
    <source>
        <dbReference type="ARBA" id="ARBA00022692"/>
    </source>
</evidence>
<dbReference type="Proteomes" id="UP000717696">
    <property type="component" value="Unassembled WGS sequence"/>
</dbReference>
<comment type="function">
    <text evidence="14">Catalyzes the third of the four reactions of the long-chain fatty acids elongation cycle. This endoplasmic reticulum-bound enzymatic process, allows the addition of two carbons to the chain of long- and very long-chain fatty acids/VLCFAs per cycle. This enzyme catalyzes the dehydration of the 3-hydroxyacyl-CoA intermediate into trans-2,3-enoyl-CoA, within each cycle of fatty acid elongation. Thereby, it participates to the production of VLCFAs of different chain lengths that are involved in multiple biological processes as precursors of membrane lipids and lipid mediators.</text>
</comment>
<comment type="caution">
    <text evidence="14">Lacks conserved residue(s) required for the propagation of feature annotation.</text>
</comment>
<accession>A0A9P9JIB6</accession>
<comment type="caution">
    <text evidence="15">The sequence shown here is derived from an EMBL/GenBank/DDBJ whole genome shotgun (WGS) entry which is preliminary data.</text>
</comment>
<dbReference type="InterPro" id="IPR007482">
    <property type="entry name" value="Tyr_Pase-like_PTPLA"/>
</dbReference>
<keyword evidence="6 14" id="KW-0812">Transmembrane</keyword>
<evidence type="ECO:0000256" key="9">
    <source>
        <dbReference type="ARBA" id="ARBA00023098"/>
    </source>
</evidence>
<keyword evidence="8 14" id="KW-1133">Transmembrane helix</keyword>
<dbReference type="PANTHER" id="PTHR11035:SF3">
    <property type="entry name" value="VERY-LONG-CHAIN (3R)-3-HYDROXYACYL-COA DEHYDRATASE"/>
    <property type="match status" value="1"/>
</dbReference>
<feature type="transmembrane region" description="Helical" evidence="14">
    <location>
        <begin position="127"/>
        <end position="145"/>
    </location>
</feature>
<evidence type="ECO:0000256" key="7">
    <source>
        <dbReference type="ARBA" id="ARBA00022832"/>
    </source>
</evidence>
<comment type="catalytic activity">
    <reaction evidence="13 14">
        <text>a very-long-chain (3R)-3-hydroxyacyl-CoA = a very-long-chain (2E)-enoyl-CoA + H2O</text>
        <dbReference type="Rhea" id="RHEA:45812"/>
        <dbReference type="ChEBI" id="CHEBI:15377"/>
        <dbReference type="ChEBI" id="CHEBI:83728"/>
        <dbReference type="ChEBI" id="CHEBI:85440"/>
        <dbReference type="EC" id="4.2.1.134"/>
    </reaction>
</comment>
<evidence type="ECO:0000256" key="1">
    <source>
        <dbReference type="ARBA" id="ARBA00004141"/>
    </source>
</evidence>
<evidence type="ECO:0000313" key="15">
    <source>
        <dbReference type="EMBL" id="KAH7162506.1"/>
    </source>
</evidence>
<gene>
    <name evidence="15" type="ORF">B0J13DRAFT_430934</name>
</gene>
<dbReference type="Pfam" id="PF04387">
    <property type="entry name" value="PTPLA"/>
    <property type="match status" value="1"/>
</dbReference>
<dbReference type="GO" id="GO:0030148">
    <property type="term" value="P:sphingolipid biosynthetic process"/>
    <property type="evidence" value="ECO:0007669"/>
    <property type="project" value="TreeGrafter"/>
</dbReference>
<keyword evidence="5 14" id="KW-0444">Lipid biosynthesis</keyword>
<reference evidence="15" key="1">
    <citation type="journal article" date="2021" name="Nat. Commun.">
        <title>Genetic determinants of endophytism in the Arabidopsis root mycobiome.</title>
        <authorList>
            <person name="Mesny F."/>
            <person name="Miyauchi S."/>
            <person name="Thiergart T."/>
            <person name="Pickel B."/>
            <person name="Atanasova L."/>
            <person name="Karlsson M."/>
            <person name="Huettel B."/>
            <person name="Barry K.W."/>
            <person name="Haridas S."/>
            <person name="Chen C."/>
            <person name="Bauer D."/>
            <person name="Andreopoulos W."/>
            <person name="Pangilinan J."/>
            <person name="LaButti K."/>
            <person name="Riley R."/>
            <person name="Lipzen A."/>
            <person name="Clum A."/>
            <person name="Drula E."/>
            <person name="Henrissat B."/>
            <person name="Kohler A."/>
            <person name="Grigoriev I.V."/>
            <person name="Martin F.M."/>
            <person name="Hacquard S."/>
        </authorList>
    </citation>
    <scope>NUCLEOTIDE SEQUENCE</scope>
    <source>
        <strain evidence="15">MPI-CAGE-AT-0021</strain>
    </source>
</reference>
<feature type="transmembrane region" description="Helical" evidence="14">
    <location>
        <begin position="184"/>
        <end position="205"/>
    </location>
</feature>
<evidence type="ECO:0000256" key="13">
    <source>
        <dbReference type="ARBA" id="ARBA00036671"/>
    </source>
</evidence>
<evidence type="ECO:0000313" key="16">
    <source>
        <dbReference type="Proteomes" id="UP000717696"/>
    </source>
</evidence>
<comment type="similarity">
    <text evidence="3 14">Belongs to the very long-chain fatty acids dehydratase HACD family.</text>
</comment>
<evidence type="ECO:0000256" key="5">
    <source>
        <dbReference type="ARBA" id="ARBA00022516"/>
    </source>
</evidence>
<dbReference type="PANTHER" id="PTHR11035">
    <property type="entry name" value="VERY-LONG-CHAIN (3R)-3-HYDROXYACYL-COA DEHYDRATASE"/>
    <property type="match status" value="1"/>
</dbReference>
<dbReference type="GO" id="GO:0005789">
    <property type="term" value="C:endoplasmic reticulum membrane"/>
    <property type="evidence" value="ECO:0007669"/>
    <property type="project" value="UniProtKB-SubCell"/>
</dbReference>
<keyword evidence="10 14" id="KW-0472">Membrane</keyword>
<evidence type="ECO:0000256" key="4">
    <source>
        <dbReference type="ARBA" id="ARBA00013122"/>
    </source>
</evidence>
<keyword evidence="16" id="KW-1185">Reference proteome</keyword>